<dbReference type="SUPFAM" id="SSF88946">
    <property type="entry name" value="Sigma2 domain of RNA polymerase sigma factors"/>
    <property type="match status" value="1"/>
</dbReference>
<evidence type="ECO:0000256" key="1">
    <source>
        <dbReference type="ARBA" id="ARBA00010641"/>
    </source>
</evidence>
<evidence type="ECO:0000256" key="4">
    <source>
        <dbReference type="ARBA" id="ARBA00023125"/>
    </source>
</evidence>
<feature type="domain" description="RNA polymerase sigma-70 region 4" evidence="7">
    <location>
        <begin position="151"/>
        <end position="199"/>
    </location>
</feature>
<dbReference type="InterPro" id="IPR013324">
    <property type="entry name" value="RNA_pol_sigma_r3/r4-like"/>
</dbReference>
<dbReference type="RefSeq" id="WP_220207071.1">
    <property type="nucleotide sequence ID" value="NZ_BNJK01000001.1"/>
</dbReference>
<evidence type="ECO:0000259" key="6">
    <source>
        <dbReference type="Pfam" id="PF04542"/>
    </source>
</evidence>
<evidence type="ECO:0000256" key="3">
    <source>
        <dbReference type="ARBA" id="ARBA00023082"/>
    </source>
</evidence>
<keyword evidence="8" id="KW-0240">DNA-directed RNA polymerase</keyword>
<dbReference type="Proteomes" id="UP000597444">
    <property type="component" value="Unassembled WGS sequence"/>
</dbReference>
<dbReference type="PANTHER" id="PTHR43133">
    <property type="entry name" value="RNA POLYMERASE ECF-TYPE SIGMA FACTO"/>
    <property type="match status" value="1"/>
</dbReference>
<dbReference type="InterPro" id="IPR007627">
    <property type="entry name" value="RNA_pol_sigma70_r2"/>
</dbReference>
<name>A0A8J3N5J3_9CHLR</name>
<dbReference type="AlphaFoldDB" id="A0A8J3N5J3"/>
<evidence type="ECO:0000256" key="5">
    <source>
        <dbReference type="ARBA" id="ARBA00023163"/>
    </source>
</evidence>
<comment type="similarity">
    <text evidence="1">Belongs to the sigma-70 factor family. ECF subfamily.</text>
</comment>
<evidence type="ECO:0000313" key="9">
    <source>
        <dbReference type="Proteomes" id="UP000597444"/>
    </source>
</evidence>
<keyword evidence="4" id="KW-0238">DNA-binding</keyword>
<organism evidence="8 9">
    <name type="scientific">Reticulibacter mediterranei</name>
    <dbReference type="NCBI Taxonomy" id="2778369"/>
    <lineage>
        <taxon>Bacteria</taxon>
        <taxon>Bacillati</taxon>
        <taxon>Chloroflexota</taxon>
        <taxon>Ktedonobacteria</taxon>
        <taxon>Ktedonobacterales</taxon>
        <taxon>Reticulibacteraceae</taxon>
        <taxon>Reticulibacter</taxon>
    </lineage>
</organism>
<keyword evidence="2" id="KW-0805">Transcription regulation</keyword>
<gene>
    <name evidence="8" type="ORF">KSF_064930</name>
</gene>
<keyword evidence="9" id="KW-1185">Reference proteome</keyword>
<dbReference type="GO" id="GO:0006352">
    <property type="term" value="P:DNA-templated transcription initiation"/>
    <property type="evidence" value="ECO:0007669"/>
    <property type="project" value="InterPro"/>
</dbReference>
<dbReference type="Pfam" id="PF04542">
    <property type="entry name" value="Sigma70_r2"/>
    <property type="match status" value="1"/>
</dbReference>
<dbReference type="GO" id="GO:0000428">
    <property type="term" value="C:DNA-directed RNA polymerase complex"/>
    <property type="evidence" value="ECO:0007669"/>
    <property type="project" value="UniProtKB-KW"/>
</dbReference>
<dbReference type="GO" id="GO:0016987">
    <property type="term" value="F:sigma factor activity"/>
    <property type="evidence" value="ECO:0007669"/>
    <property type="project" value="UniProtKB-KW"/>
</dbReference>
<dbReference type="GO" id="GO:0003677">
    <property type="term" value="F:DNA binding"/>
    <property type="evidence" value="ECO:0007669"/>
    <property type="project" value="UniProtKB-KW"/>
</dbReference>
<dbReference type="InterPro" id="IPR036388">
    <property type="entry name" value="WH-like_DNA-bd_sf"/>
</dbReference>
<dbReference type="InterPro" id="IPR007630">
    <property type="entry name" value="RNA_pol_sigma70_r4"/>
</dbReference>
<dbReference type="SUPFAM" id="SSF88659">
    <property type="entry name" value="Sigma3 and sigma4 domains of RNA polymerase sigma factors"/>
    <property type="match status" value="1"/>
</dbReference>
<dbReference type="Gene3D" id="1.10.10.10">
    <property type="entry name" value="Winged helix-like DNA-binding domain superfamily/Winged helix DNA-binding domain"/>
    <property type="match status" value="1"/>
</dbReference>
<dbReference type="Pfam" id="PF04545">
    <property type="entry name" value="Sigma70_r4"/>
    <property type="match status" value="1"/>
</dbReference>
<proteinExistence type="inferred from homology"/>
<feature type="domain" description="RNA polymerase sigma-70 region 2" evidence="6">
    <location>
        <begin position="37"/>
        <end position="105"/>
    </location>
</feature>
<comment type="caution">
    <text evidence="8">The sequence shown here is derived from an EMBL/GenBank/DDBJ whole genome shotgun (WGS) entry which is preliminary data.</text>
</comment>
<dbReference type="InterPro" id="IPR014284">
    <property type="entry name" value="RNA_pol_sigma-70_dom"/>
</dbReference>
<dbReference type="EMBL" id="BNJK01000001">
    <property type="protein sequence ID" value="GHO96445.1"/>
    <property type="molecule type" value="Genomic_DNA"/>
</dbReference>
<keyword evidence="3" id="KW-0731">Sigma factor</keyword>
<dbReference type="InterPro" id="IPR039425">
    <property type="entry name" value="RNA_pol_sigma-70-like"/>
</dbReference>
<dbReference type="InterPro" id="IPR013325">
    <property type="entry name" value="RNA_pol_sigma_r2"/>
</dbReference>
<evidence type="ECO:0000259" key="7">
    <source>
        <dbReference type="Pfam" id="PF04545"/>
    </source>
</evidence>
<dbReference type="NCBIfam" id="TIGR02937">
    <property type="entry name" value="sigma70-ECF"/>
    <property type="match status" value="1"/>
</dbReference>
<reference evidence="8" key="1">
    <citation type="submission" date="2020-10" db="EMBL/GenBank/DDBJ databases">
        <title>Taxonomic study of unclassified bacteria belonging to the class Ktedonobacteria.</title>
        <authorList>
            <person name="Yabe S."/>
            <person name="Wang C.M."/>
            <person name="Zheng Y."/>
            <person name="Sakai Y."/>
            <person name="Cavaletti L."/>
            <person name="Monciardini P."/>
            <person name="Donadio S."/>
        </authorList>
    </citation>
    <scope>NUCLEOTIDE SEQUENCE</scope>
    <source>
        <strain evidence="8">ID150040</strain>
    </source>
</reference>
<accession>A0A8J3N5J3</accession>
<dbReference type="Gene3D" id="1.10.1740.10">
    <property type="match status" value="1"/>
</dbReference>
<sequence>MSHSYLPKKPGDRLPLMADDLLVQQALAGDQGAFEALVHKYERPLRGYLWNILKEDELIADVLQQVFLQLSVWLPKLSTNRSLKAWLFRVAYYRCLDELRKKQRRQVIFFSQLEGQDSEEEPPFVETIPDGQPMPEDLLEQQELHEHVMHALRVLSPRARSIVHLRCFRNLTFSEIGEHLNISENTARISFHRSLPRLRAVF</sequence>
<evidence type="ECO:0000256" key="2">
    <source>
        <dbReference type="ARBA" id="ARBA00023015"/>
    </source>
</evidence>
<keyword evidence="5" id="KW-0804">Transcription</keyword>
<protein>
    <submittedName>
        <fullName evidence="8">DNA-directed RNA polymerase sigma-70 factor</fullName>
    </submittedName>
</protein>
<dbReference type="CDD" id="cd06171">
    <property type="entry name" value="Sigma70_r4"/>
    <property type="match status" value="1"/>
</dbReference>
<evidence type="ECO:0000313" key="8">
    <source>
        <dbReference type="EMBL" id="GHO96445.1"/>
    </source>
</evidence>
<dbReference type="PANTHER" id="PTHR43133:SF8">
    <property type="entry name" value="RNA POLYMERASE SIGMA FACTOR HI_1459-RELATED"/>
    <property type="match status" value="1"/>
</dbReference>